<sequence length="106" mass="11898">MIESNKECDDLCAMFSECNLVGNSREWWMDFGATRRVCANKELFSSFALAQVEEMIYMANSATAKVEGTGKICLKMTSGKVLTLNNVLYVSELRRNLISVSLLDKN</sequence>
<protein>
    <recommendedName>
        <fullName evidence="1">Retrovirus-related Pol polyprotein from transposon TNT 1-94-like beta-barrel domain-containing protein</fullName>
    </recommendedName>
</protein>
<dbReference type="PANTHER" id="PTHR47592">
    <property type="entry name" value="PBF68 PROTEIN"/>
    <property type="match status" value="1"/>
</dbReference>
<dbReference type="PANTHER" id="PTHR47592:SF24">
    <property type="entry name" value="BNACNNG30200D PROTEIN"/>
    <property type="match status" value="1"/>
</dbReference>
<evidence type="ECO:0000313" key="2">
    <source>
        <dbReference type="EMBL" id="PHT63506.1"/>
    </source>
</evidence>
<dbReference type="EMBL" id="AYRZ02000031">
    <property type="protein sequence ID" value="PHT63506.1"/>
    <property type="molecule type" value="Genomic_DNA"/>
</dbReference>
<gene>
    <name evidence="2" type="ORF">T459_32657</name>
</gene>
<dbReference type="Proteomes" id="UP000222542">
    <property type="component" value="Unassembled WGS sequence"/>
</dbReference>
<reference evidence="2 3" key="2">
    <citation type="journal article" date="2017" name="Genome Biol.">
        <title>New reference genome sequences of hot pepper reveal the massive evolution of plant disease-resistance genes by retroduplication.</title>
        <authorList>
            <person name="Kim S."/>
            <person name="Park J."/>
            <person name="Yeom S.I."/>
            <person name="Kim Y.M."/>
            <person name="Seo E."/>
            <person name="Kim K.T."/>
            <person name="Kim M.S."/>
            <person name="Lee J.M."/>
            <person name="Cheong K."/>
            <person name="Shin H.S."/>
            <person name="Kim S.B."/>
            <person name="Han K."/>
            <person name="Lee J."/>
            <person name="Park M."/>
            <person name="Lee H.A."/>
            <person name="Lee H.Y."/>
            <person name="Lee Y."/>
            <person name="Oh S."/>
            <person name="Lee J.H."/>
            <person name="Choi E."/>
            <person name="Choi E."/>
            <person name="Lee S.E."/>
            <person name="Jeon J."/>
            <person name="Kim H."/>
            <person name="Choi G."/>
            <person name="Song H."/>
            <person name="Lee J."/>
            <person name="Lee S.C."/>
            <person name="Kwon J.K."/>
            <person name="Lee H.Y."/>
            <person name="Koo N."/>
            <person name="Hong Y."/>
            <person name="Kim R.W."/>
            <person name="Kang W.H."/>
            <person name="Huh J.H."/>
            <person name="Kang B.C."/>
            <person name="Yang T.J."/>
            <person name="Lee Y.H."/>
            <person name="Bennetzen J.L."/>
            <person name="Choi D."/>
        </authorList>
    </citation>
    <scope>NUCLEOTIDE SEQUENCE [LARGE SCALE GENOMIC DNA]</scope>
    <source>
        <strain evidence="3">cv. CM334</strain>
    </source>
</reference>
<dbReference type="Pfam" id="PF22936">
    <property type="entry name" value="Pol_BBD"/>
    <property type="match status" value="1"/>
</dbReference>
<reference evidence="2 3" key="1">
    <citation type="journal article" date="2014" name="Nat. Genet.">
        <title>Genome sequence of the hot pepper provides insights into the evolution of pungency in Capsicum species.</title>
        <authorList>
            <person name="Kim S."/>
            <person name="Park M."/>
            <person name="Yeom S.I."/>
            <person name="Kim Y.M."/>
            <person name="Lee J.M."/>
            <person name="Lee H.A."/>
            <person name="Seo E."/>
            <person name="Choi J."/>
            <person name="Cheong K."/>
            <person name="Kim K.T."/>
            <person name="Jung K."/>
            <person name="Lee G.W."/>
            <person name="Oh S.K."/>
            <person name="Bae C."/>
            <person name="Kim S.B."/>
            <person name="Lee H.Y."/>
            <person name="Kim S.Y."/>
            <person name="Kim M.S."/>
            <person name="Kang B.C."/>
            <person name="Jo Y.D."/>
            <person name="Yang H.B."/>
            <person name="Jeong H.J."/>
            <person name="Kang W.H."/>
            <person name="Kwon J.K."/>
            <person name="Shin C."/>
            <person name="Lim J.Y."/>
            <person name="Park J.H."/>
            <person name="Huh J.H."/>
            <person name="Kim J.S."/>
            <person name="Kim B.D."/>
            <person name="Cohen O."/>
            <person name="Paran I."/>
            <person name="Suh M.C."/>
            <person name="Lee S.B."/>
            <person name="Kim Y.K."/>
            <person name="Shin Y."/>
            <person name="Noh S.J."/>
            <person name="Park J."/>
            <person name="Seo Y.S."/>
            <person name="Kwon S.Y."/>
            <person name="Kim H.A."/>
            <person name="Park J.M."/>
            <person name="Kim H.J."/>
            <person name="Choi S.B."/>
            <person name="Bosland P.W."/>
            <person name="Reeves G."/>
            <person name="Jo S.H."/>
            <person name="Lee B.W."/>
            <person name="Cho H.T."/>
            <person name="Choi H.S."/>
            <person name="Lee M.S."/>
            <person name="Yu Y."/>
            <person name="Do Choi Y."/>
            <person name="Park B.S."/>
            <person name="van Deynze A."/>
            <person name="Ashrafi H."/>
            <person name="Hill T."/>
            <person name="Kim W.T."/>
            <person name="Pai H.S."/>
            <person name="Ahn H.K."/>
            <person name="Yeam I."/>
            <person name="Giovannoni J.J."/>
            <person name="Rose J.K."/>
            <person name="Sorensen I."/>
            <person name="Lee S.J."/>
            <person name="Kim R.W."/>
            <person name="Choi I.Y."/>
            <person name="Choi B.S."/>
            <person name="Lim J.S."/>
            <person name="Lee Y.H."/>
            <person name="Choi D."/>
        </authorList>
    </citation>
    <scope>NUCLEOTIDE SEQUENCE [LARGE SCALE GENOMIC DNA]</scope>
    <source>
        <strain evidence="3">cv. CM334</strain>
    </source>
</reference>
<organism evidence="2 3">
    <name type="scientific">Capsicum annuum</name>
    <name type="common">Capsicum pepper</name>
    <dbReference type="NCBI Taxonomy" id="4072"/>
    <lineage>
        <taxon>Eukaryota</taxon>
        <taxon>Viridiplantae</taxon>
        <taxon>Streptophyta</taxon>
        <taxon>Embryophyta</taxon>
        <taxon>Tracheophyta</taxon>
        <taxon>Spermatophyta</taxon>
        <taxon>Magnoliopsida</taxon>
        <taxon>eudicotyledons</taxon>
        <taxon>Gunneridae</taxon>
        <taxon>Pentapetalae</taxon>
        <taxon>asterids</taxon>
        <taxon>lamiids</taxon>
        <taxon>Solanales</taxon>
        <taxon>Solanaceae</taxon>
        <taxon>Solanoideae</taxon>
        <taxon>Capsiceae</taxon>
        <taxon>Capsicum</taxon>
    </lineage>
</organism>
<evidence type="ECO:0000259" key="1">
    <source>
        <dbReference type="Pfam" id="PF22936"/>
    </source>
</evidence>
<keyword evidence="3" id="KW-1185">Reference proteome</keyword>
<proteinExistence type="predicted"/>
<dbReference type="OMA" id="TRRVCAN"/>
<comment type="caution">
    <text evidence="2">The sequence shown here is derived from an EMBL/GenBank/DDBJ whole genome shotgun (WGS) entry which is preliminary data.</text>
</comment>
<dbReference type="AlphaFoldDB" id="A0A2G2Y176"/>
<dbReference type="Gramene" id="PHT63506">
    <property type="protein sequence ID" value="PHT63506"/>
    <property type="gene ID" value="T459_32657"/>
</dbReference>
<feature type="domain" description="Retrovirus-related Pol polyprotein from transposon TNT 1-94-like beta-barrel" evidence="1">
    <location>
        <begin position="27"/>
        <end position="105"/>
    </location>
</feature>
<name>A0A2G2Y176_CAPAN</name>
<accession>A0A2G2Y176</accession>
<dbReference type="InterPro" id="IPR054722">
    <property type="entry name" value="PolX-like_BBD"/>
</dbReference>
<evidence type="ECO:0000313" key="3">
    <source>
        <dbReference type="Proteomes" id="UP000222542"/>
    </source>
</evidence>